<evidence type="ECO:0000256" key="4">
    <source>
        <dbReference type="PROSITE-ProRule" id="PRU01248"/>
    </source>
</evidence>
<dbReference type="InterPro" id="IPR013762">
    <property type="entry name" value="Integrase-like_cat_sf"/>
</dbReference>
<feature type="domain" description="Tyr recombinase" evidence="6">
    <location>
        <begin position="124"/>
        <end position="345"/>
    </location>
</feature>
<name>M0DV39_9EURY</name>
<dbReference type="SUPFAM" id="SSF56349">
    <property type="entry name" value="DNA breaking-rejoining enzymes"/>
    <property type="match status" value="1"/>
</dbReference>
<dbReference type="GO" id="GO:0015074">
    <property type="term" value="P:DNA integration"/>
    <property type="evidence" value="ECO:0007669"/>
    <property type="project" value="UniProtKB-KW"/>
</dbReference>
<dbReference type="Pfam" id="PF00589">
    <property type="entry name" value="Phage_integrase"/>
    <property type="match status" value="1"/>
</dbReference>
<dbReference type="InterPro" id="IPR044068">
    <property type="entry name" value="CB"/>
</dbReference>
<evidence type="ECO:0000256" key="5">
    <source>
        <dbReference type="SAM" id="MobiDB-lite"/>
    </source>
</evidence>
<organism evidence="8 9">
    <name type="scientific">Halorubrum tebenquichense DSM 14210</name>
    <dbReference type="NCBI Taxonomy" id="1227485"/>
    <lineage>
        <taxon>Archaea</taxon>
        <taxon>Methanobacteriati</taxon>
        <taxon>Methanobacteriota</taxon>
        <taxon>Stenosarchaea group</taxon>
        <taxon>Halobacteria</taxon>
        <taxon>Halobacteriales</taxon>
        <taxon>Haloferacaceae</taxon>
        <taxon>Halorubrum</taxon>
    </lineage>
</organism>
<dbReference type="Gene3D" id="1.10.443.10">
    <property type="entry name" value="Intergrase catalytic core"/>
    <property type="match status" value="1"/>
</dbReference>
<dbReference type="CDD" id="cd00397">
    <property type="entry name" value="DNA_BRE_C"/>
    <property type="match status" value="1"/>
</dbReference>
<evidence type="ECO:0000256" key="2">
    <source>
        <dbReference type="ARBA" id="ARBA00023125"/>
    </source>
</evidence>
<reference evidence="8 9" key="1">
    <citation type="journal article" date="2014" name="PLoS Genet.">
        <title>Phylogenetically driven sequencing of extremely halophilic archaea reveals strategies for static and dynamic osmo-response.</title>
        <authorList>
            <person name="Becker E.A."/>
            <person name="Seitzer P.M."/>
            <person name="Tritt A."/>
            <person name="Larsen D."/>
            <person name="Krusor M."/>
            <person name="Yao A.I."/>
            <person name="Wu D."/>
            <person name="Madern D."/>
            <person name="Eisen J.A."/>
            <person name="Darling A.E."/>
            <person name="Facciotti M.T."/>
        </authorList>
    </citation>
    <scope>NUCLEOTIDE SEQUENCE [LARGE SCALE GENOMIC DNA]</scope>
    <source>
        <strain evidence="8 9">DSM 14210</strain>
    </source>
</reference>
<dbReference type="PANTHER" id="PTHR30349">
    <property type="entry name" value="PHAGE INTEGRASE-RELATED"/>
    <property type="match status" value="1"/>
</dbReference>
<dbReference type="Pfam" id="PF02899">
    <property type="entry name" value="Phage_int_SAM_1"/>
    <property type="match status" value="1"/>
</dbReference>
<evidence type="ECO:0000259" key="6">
    <source>
        <dbReference type="PROSITE" id="PS51898"/>
    </source>
</evidence>
<dbReference type="AlphaFoldDB" id="M0DV39"/>
<evidence type="ECO:0000256" key="3">
    <source>
        <dbReference type="ARBA" id="ARBA00023172"/>
    </source>
</evidence>
<dbReference type="PANTHER" id="PTHR30349:SF41">
    <property type="entry name" value="INTEGRASE_RECOMBINASE PROTEIN MJ0367-RELATED"/>
    <property type="match status" value="1"/>
</dbReference>
<keyword evidence="2 4" id="KW-0238">DNA-binding</keyword>
<dbReference type="GO" id="GO:0003677">
    <property type="term" value="F:DNA binding"/>
    <property type="evidence" value="ECO:0007669"/>
    <property type="project" value="UniProtKB-UniRule"/>
</dbReference>
<dbReference type="Proteomes" id="UP000011523">
    <property type="component" value="Unassembled WGS sequence"/>
</dbReference>
<feature type="compositionally biased region" description="Basic and acidic residues" evidence="5">
    <location>
        <begin position="330"/>
        <end position="355"/>
    </location>
</feature>
<evidence type="ECO:0000313" key="9">
    <source>
        <dbReference type="Proteomes" id="UP000011523"/>
    </source>
</evidence>
<proteinExistence type="predicted"/>
<dbReference type="InterPro" id="IPR002104">
    <property type="entry name" value="Integrase_catalytic"/>
</dbReference>
<dbReference type="PROSITE" id="PS51898">
    <property type="entry name" value="TYR_RECOMBINASE"/>
    <property type="match status" value="1"/>
</dbReference>
<sequence>MLISLFAEASQSNLEPLSPEEGLKMYKNLREDELTPATLRSHQSRLQFFLNWCDENGITNLNELSGRDLQKFRNWRKDGLSVSSLETNMRTLRLFLQKCVKFDGVQAGIPGKVEVPSVSAADNARDELVSGDQAEMILQHLNKYEYGSIEHVVWLLLAAAGLRISALQSLDVVDYTSTHEGGKLTLKHRVESGTRLKNAEASERVVHLPEHVANTLEDYLSDQRPDVTDANGREPLIASKHGRIATTTIRKYVYKWTRPCMTGQSCPHGKTENEVAQCDAMQTASDAYKCPSSSSPHTVRRGYITHELDAGVPMPVVSDRCDVGSEVIEEHYDERSDQEKMRLRKEVRESVHEDGEQSGYGR</sequence>
<dbReference type="Gene3D" id="1.10.150.130">
    <property type="match status" value="1"/>
</dbReference>
<dbReference type="InterPro" id="IPR004107">
    <property type="entry name" value="Integrase_SAM-like_N"/>
</dbReference>
<dbReference type="EMBL" id="AOJD01000036">
    <property type="protein sequence ID" value="ELZ38683.1"/>
    <property type="molecule type" value="Genomic_DNA"/>
</dbReference>
<keyword evidence="1" id="KW-0229">DNA integration</keyword>
<keyword evidence="9" id="KW-1185">Reference proteome</keyword>
<feature type="region of interest" description="Disordered" evidence="5">
    <location>
        <begin position="330"/>
        <end position="362"/>
    </location>
</feature>
<comment type="caution">
    <text evidence="8">The sequence shown here is derived from an EMBL/GenBank/DDBJ whole genome shotgun (WGS) entry which is preliminary data.</text>
</comment>
<accession>M0DV39</accession>
<evidence type="ECO:0000313" key="8">
    <source>
        <dbReference type="EMBL" id="ELZ38683.1"/>
    </source>
</evidence>
<evidence type="ECO:0000259" key="7">
    <source>
        <dbReference type="PROSITE" id="PS51900"/>
    </source>
</evidence>
<gene>
    <name evidence="8" type="ORF">C472_06719</name>
</gene>
<dbReference type="InterPro" id="IPR050090">
    <property type="entry name" value="Tyrosine_recombinase_XerCD"/>
</dbReference>
<dbReference type="InterPro" id="IPR010998">
    <property type="entry name" value="Integrase_recombinase_N"/>
</dbReference>
<protein>
    <submittedName>
        <fullName evidence="8">Integrase protein</fullName>
    </submittedName>
</protein>
<dbReference type="PROSITE" id="PS51900">
    <property type="entry name" value="CB"/>
    <property type="match status" value="1"/>
</dbReference>
<evidence type="ECO:0000256" key="1">
    <source>
        <dbReference type="ARBA" id="ARBA00022908"/>
    </source>
</evidence>
<keyword evidence="3" id="KW-0233">DNA recombination</keyword>
<dbReference type="GO" id="GO:0006310">
    <property type="term" value="P:DNA recombination"/>
    <property type="evidence" value="ECO:0007669"/>
    <property type="project" value="UniProtKB-KW"/>
</dbReference>
<dbReference type="InterPro" id="IPR011010">
    <property type="entry name" value="DNA_brk_join_enz"/>
</dbReference>
<feature type="domain" description="Core-binding (CB)" evidence="7">
    <location>
        <begin position="4"/>
        <end position="100"/>
    </location>
</feature>